<dbReference type="SUPFAM" id="SSF52172">
    <property type="entry name" value="CheY-like"/>
    <property type="match status" value="1"/>
</dbReference>
<dbReference type="InterPro" id="IPR036641">
    <property type="entry name" value="HPT_dom_sf"/>
</dbReference>
<protein>
    <recommendedName>
        <fullName evidence="3">histidine kinase</fullName>
        <ecNumber evidence="3">2.7.13.3</ecNumber>
    </recommendedName>
</protein>
<evidence type="ECO:0000256" key="15">
    <source>
        <dbReference type="PROSITE-ProRule" id="PRU00169"/>
    </source>
</evidence>
<dbReference type="PANTHER" id="PTHR43047:SF72">
    <property type="entry name" value="OSMOSENSING HISTIDINE PROTEIN KINASE SLN1"/>
    <property type="match status" value="1"/>
</dbReference>
<keyword evidence="13" id="KW-0472">Membrane</keyword>
<evidence type="ECO:0000256" key="11">
    <source>
        <dbReference type="ARBA" id="ARBA00022989"/>
    </source>
</evidence>
<evidence type="ECO:0000259" key="16">
    <source>
        <dbReference type="PROSITE" id="PS50109"/>
    </source>
</evidence>
<dbReference type="Pfam" id="PF00512">
    <property type="entry name" value="HisKA"/>
    <property type="match status" value="1"/>
</dbReference>
<evidence type="ECO:0000256" key="1">
    <source>
        <dbReference type="ARBA" id="ARBA00000085"/>
    </source>
</evidence>
<comment type="subcellular location">
    <subcellularLocation>
        <location evidence="2">Cell inner membrane</location>
        <topology evidence="2">Multi-pass membrane protein</topology>
    </subcellularLocation>
</comment>
<dbReference type="Gene3D" id="3.30.565.10">
    <property type="entry name" value="Histidine kinase-like ATPase, C-terminal domain"/>
    <property type="match status" value="1"/>
</dbReference>
<dbReference type="PROSITE" id="PS50109">
    <property type="entry name" value="HIS_KIN"/>
    <property type="match status" value="1"/>
</dbReference>
<dbReference type="InterPro" id="IPR004358">
    <property type="entry name" value="Sig_transdc_His_kin-like_C"/>
</dbReference>
<keyword evidence="5" id="KW-0997">Cell inner membrane</keyword>
<evidence type="ECO:0000256" key="5">
    <source>
        <dbReference type="ARBA" id="ARBA00022519"/>
    </source>
</evidence>
<evidence type="ECO:0000313" key="19">
    <source>
        <dbReference type="EMBL" id="MDT0581657.1"/>
    </source>
</evidence>
<dbReference type="PROSITE" id="PS50894">
    <property type="entry name" value="HPT"/>
    <property type="match status" value="1"/>
</dbReference>
<dbReference type="Pfam" id="PF00072">
    <property type="entry name" value="Response_reg"/>
    <property type="match status" value="1"/>
</dbReference>
<dbReference type="InterPro" id="IPR011006">
    <property type="entry name" value="CheY-like_superfamily"/>
</dbReference>
<keyword evidence="8" id="KW-0812">Transmembrane</keyword>
<dbReference type="FunFam" id="3.30.565.10:FF:000010">
    <property type="entry name" value="Sensor histidine kinase RcsC"/>
    <property type="match status" value="1"/>
</dbReference>
<dbReference type="Gene3D" id="1.20.120.160">
    <property type="entry name" value="HPT domain"/>
    <property type="match status" value="1"/>
</dbReference>
<dbReference type="SMART" id="SM00388">
    <property type="entry name" value="HisKA"/>
    <property type="match status" value="1"/>
</dbReference>
<dbReference type="RefSeq" id="WP_311360436.1">
    <property type="nucleotide sequence ID" value="NZ_JAVRIE010000001.1"/>
</dbReference>
<evidence type="ECO:0000256" key="13">
    <source>
        <dbReference type="ARBA" id="ARBA00023136"/>
    </source>
</evidence>
<dbReference type="Proteomes" id="UP001249020">
    <property type="component" value="Unassembled WGS sequence"/>
</dbReference>
<dbReference type="SUPFAM" id="SSF55874">
    <property type="entry name" value="ATPase domain of HSP90 chaperone/DNA topoisomerase II/histidine kinase"/>
    <property type="match status" value="1"/>
</dbReference>
<evidence type="ECO:0000256" key="2">
    <source>
        <dbReference type="ARBA" id="ARBA00004429"/>
    </source>
</evidence>
<feature type="domain" description="HPt" evidence="18">
    <location>
        <begin position="675"/>
        <end position="774"/>
    </location>
</feature>
<dbReference type="CDD" id="cd00082">
    <property type="entry name" value="HisKA"/>
    <property type="match status" value="1"/>
</dbReference>
<dbReference type="PROSITE" id="PS50110">
    <property type="entry name" value="RESPONSE_REGULATORY"/>
    <property type="match status" value="1"/>
</dbReference>
<dbReference type="InterPro" id="IPR036097">
    <property type="entry name" value="HisK_dim/P_sf"/>
</dbReference>
<keyword evidence="11" id="KW-1133">Transmembrane helix</keyword>
<feature type="domain" description="Histidine kinase" evidence="16">
    <location>
        <begin position="152"/>
        <end position="371"/>
    </location>
</feature>
<dbReference type="InterPro" id="IPR003594">
    <property type="entry name" value="HATPase_dom"/>
</dbReference>
<dbReference type="InterPro" id="IPR001789">
    <property type="entry name" value="Sig_transdc_resp-reg_receiver"/>
</dbReference>
<dbReference type="CDD" id="cd16922">
    <property type="entry name" value="HATPase_EvgS-ArcB-TorS-like"/>
    <property type="match status" value="1"/>
</dbReference>
<evidence type="ECO:0000259" key="18">
    <source>
        <dbReference type="PROSITE" id="PS50894"/>
    </source>
</evidence>
<evidence type="ECO:0000256" key="4">
    <source>
        <dbReference type="ARBA" id="ARBA00022475"/>
    </source>
</evidence>
<accession>A0AAW8QXJ0</accession>
<evidence type="ECO:0000256" key="3">
    <source>
        <dbReference type="ARBA" id="ARBA00012438"/>
    </source>
</evidence>
<dbReference type="GO" id="GO:0009927">
    <property type="term" value="F:histidine phosphotransfer kinase activity"/>
    <property type="evidence" value="ECO:0007669"/>
    <property type="project" value="TreeGrafter"/>
</dbReference>
<dbReference type="GO" id="GO:0005524">
    <property type="term" value="F:ATP binding"/>
    <property type="evidence" value="ECO:0007669"/>
    <property type="project" value="UniProtKB-KW"/>
</dbReference>
<dbReference type="InterPro" id="IPR036890">
    <property type="entry name" value="HATPase_C_sf"/>
</dbReference>
<dbReference type="Pfam" id="PF01627">
    <property type="entry name" value="Hpt"/>
    <property type="match status" value="1"/>
</dbReference>
<keyword evidence="20" id="KW-1185">Reference proteome</keyword>
<evidence type="ECO:0000259" key="17">
    <source>
        <dbReference type="PROSITE" id="PS50110"/>
    </source>
</evidence>
<keyword evidence="9" id="KW-0418">Kinase</keyword>
<dbReference type="InterPro" id="IPR005467">
    <property type="entry name" value="His_kinase_dom"/>
</dbReference>
<evidence type="ECO:0000313" key="20">
    <source>
        <dbReference type="Proteomes" id="UP001249020"/>
    </source>
</evidence>
<dbReference type="GO" id="GO:0005886">
    <property type="term" value="C:plasma membrane"/>
    <property type="evidence" value="ECO:0007669"/>
    <property type="project" value="UniProtKB-SubCell"/>
</dbReference>
<evidence type="ECO:0000256" key="7">
    <source>
        <dbReference type="ARBA" id="ARBA00022679"/>
    </source>
</evidence>
<keyword evidence="7" id="KW-0808">Transferase</keyword>
<feature type="modified residue" description="4-aspartylphosphate" evidence="15">
    <location>
        <position position="570"/>
    </location>
</feature>
<dbReference type="InterPro" id="IPR003661">
    <property type="entry name" value="HisK_dim/P_dom"/>
</dbReference>
<dbReference type="CDD" id="cd17546">
    <property type="entry name" value="REC_hyHK_CKI1_RcsC-like"/>
    <property type="match status" value="1"/>
</dbReference>
<proteinExistence type="predicted"/>
<dbReference type="SUPFAM" id="SSF47384">
    <property type="entry name" value="Homodimeric domain of signal transducing histidine kinase"/>
    <property type="match status" value="1"/>
</dbReference>
<sequence>MKKNDIPAQQFVHAMDHITDAVVIISPQGFVSFINDKFISFFPGREKHELMNQNIKFLVCYIVERIHDSETRSRPALQRFICNKISSSTAISVDFQKQDGRHVKYTDQGLADGSRVGIFSDESAISALHKQFETACDEAEKLSQAKSAFMAAMSHEVKTPLNAIISMLDLCSLDDYIGNNEYIQRIQKNADNLLGLINNVLDFTKFEANKVTLSPTSCNIRTLCENIIESFSASALKQHTQLTLFVDPRLPTEIEVDDIRLRQVLNNLISNGLKFTNASHPKLSLFIRYHQHEKRIECCVQDNGIGISEEQQKYIFAGFEQASTDIHRKFGGTGLGLSICQKISWLMNGSLKVDSVLNKGTKFTFSFPCIESSIAESPALPNLQDKLILCNDPSLFKCLNLYRPFFRFQTRFCAELPEPLNDNEFICVSPSNSANYQDWLEQLSHDSRKRVSQIGNASSDTRPKSDIYSLSSMPLRLGELLDFLSSEQTQAFSKASSNTSSNKQQHGVAQDPDTFFFDDMTALVVEDNKDNMFVFERQLQRLNVSADFVLSPDEAITRFKEQNYDVVLSDFQMPQLNGAQLIRRLRAIEQLQHRHACQMFIVTADKTQSCFDDCLAAGANEVVMKPLTLSSLSSLFETAQFLLRDIHETKVPASQSRDDIIYQIDVLKDILGSVSEQELKDFMAQYLINFATATDSLSAAISQADWKKVGGLAHSLKSSSLIIGAQGLSRVCVELENACNEGASAQKEHSVHTIWPAVQTQITTLRDALRLNYE</sequence>
<dbReference type="Gene3D" id="1.10.287.130">
    <property type="match status" value="1"/>
</dbReference>
<dbReference type="PRINTS" id="PR00344">
    <property type="entry name" value="BCTRLSENSOR"/>
</dbReference>
<gene>
    <name evidence="19" type="ORF">RM544_03830</name>
</gene>
<keyword evidence="4" id="KW-1003">Cell membrane</keyword>
<keyword evidence="12" id="KW-0902">Two-component regulatory system</keyword>
<dbReference type="EC" id="2.7.13.3" evidence="3"/>
<keyword evidence="10 19" id="KW-0547">Nucleotide-binding</keyword>
<dbReference type="Gene3D" id="3.40.50.2300">
    <property type="match status" value="1"/>
</dbReference>
<evidence type="ECO:0000256" key="6">
    <source>
        <dbReference type="ARBA" id="ARBA00022553"/>
    </source>
</evidence>
<feature type="modified residue" description="Phosphohistidine" evidence="14">
    <location>
        <position position="714"/>
    </location>
</feature>
<dbReference type="CDD" id="cd00088">
    <property type="entry name" value="HPT"/>
    <property type="match status" value="1"/>
</dbReference>
<dbReference type="SUPFAM" id="SSF47226">
    <property type="entry name" value="Histidine-containing phosphotransfer domain, HPT domain"/>
    <property type="match status" value="1"/>
</dbReference>
<dbReference type="AlphaFoldDB" id="A0AAW8QXJ0"/>
<keyword evidence="10 19" id="KW-0067">ATP-binding</keyword>
<comment type="caution">
    <text evidence="19">The sequence shown here is derived from an EMBL/GenBank/DDBJ whole genome shotgun (WGS) entry which is preliminary data.</text>
</comment>
<evidence type="ECO:0000256" key="12">
    <source>
        <dbReference type="ARBA" id="ARBA00023012"/>
    </source>
</evidence>
<dbReference type="SMART" id="SM00387">
    <property type="entry name" value="HATPase_c"/>
    <property type="match status" value="1"/>
</dbReference>
<dbReference type="GO" id="GO:0000155">
    <property type="term" value="F:phosphorelay sensor kinase activity"/>
    <property type="evidence" value="ECO:0007669"/>
    <property type="project" value="InterPro"/>
</dbReference>
<comment type="catalytic activity">
    <reaction evidence="1">
        <text>ATP + protein L-histidine = ADP + protein N-phospho-L-histidine.</text>
        <dbReference type="EC" id="2.7.13.3"/>
    </reaction>
</comment>
<evidence type="ECO:0000256" key="14">
    <source>
        <dbReference type="PROSITE-ProRule" id="PRU00110"/>
    </source>
</evidence>
<dbReference type="SMART" id="SM00448">
    <property type="entry name" value="REC"/>
    <property type="match status" value="1"/>
</dbReference>
<name>A0AAW8QXJ0_9ALTE</name>
<reference evidence="19 20" key="1">
    <citation type="submission" date="2023-09" db="EMBL/GenBank/DDBJ databases">
        <authorList>
            <person name="Rey-Velasco X."/>
        </authorList>
    </citation>
    <scope>NUCLEOTIDE SEQUENCE [LARGE SCALE GENOMIC DNA]</scope>
    <source>
        <strain evidence="19 20">W409</strain>
    </source>
</reference>
<dbReference type="Pfam" id="PF02518">
    <property type="entry name" value="HATPase_c"/>
    <property type="match status" value="1"/>
</dbReference>
<dbReference type="PANTHER" id="PTHR43047">
    <property type="entry name" value="TWO-COMPONENT HISTIDINE PROTEIN KINASE"/>
    <property type="match status" value="1"/>
</dbReference>
<dbReference type="EMBL" id="JAVRIE010000001">
    <property type="protein sequence ID" value="MDT0581657.1"/>
    <property type="molecule type" value="Genomic_DNA"/>
</dbReference>
<evidence type="ECO:0000256" key="9">
    <source>
        <dbReference type="ARBA" id="ARBA00022777"/>
    </source>
</evidence>
<evidence type="ECO:0000256" key="8">
    <source>
        <dbReference type="ARBA" id="ARBA00022692"/>
    </source>
</evidence>
<evidence type="ECO:0000256" key="10">
    <source>
        <dbReference type="ARBA" id="ARBA00022840"/>
    </source>
</evidence>
<organism evidence="19 20">
    <name type="scientific">Brumicola blandensis</name>
    <dbReference type="NCBI Taxonomy" id="3075611"/>
    <lineage>
        <taxon>Bacteria</taxon>
        <taxon>Pseudomonadati</taxon>
        <taxon>Pseudomonadota</taxon>
        <taxon>Gammaproteobacteria</taxon>
        <taxon>Alteromonadales</taxon>
        <taxon>Alteromonadaceae</taxon>
        <taxon>Brumicola</taxon>
    </lineage>
</organism>
<feature type="domain" description="Response regulatory" evidence="17">
    <location>
        <begin position="521"/>
        <end position="640"/>
    </location>
</feature>
<dbReference type="InterPro" id="IPR008207">
    <property type="entry name" value="Sig_transdc_His_kin_Hpt_dom"/>
</dbReference>
<keyword evidence="6 15" id="KW-0597">Phosphoprotein</keyword>